<dbReference type="InterPro" id="IPR006464">
    <property type="entry name" value="AcTrfase_RimI/Ard1"/>
</dbReference>
<name>A0ABW2V497_9BACL</name>
<proteinExistence type="inferred from homology"/>
<comment type="similarity">
    <text evidence="1">Belongs to the acetyltransferase family. RimI subfamily.</text>
</comment>
<keyword evidence="6" id="KW-0689">Ribosomal protein</keyword>
<keyword evidence="7" id="KW-1185">Reference proteome</keyword>
<keyword evidence="3 6" id="KW-0808">Transferase</keyword>
<feature type="domain" description="N-acetyltransferase" evidence="5">
    <location>
        <begin position="18"/>
        <end position="165"/>
    </location>
</feature>
<sequence>MYPAPSPQPGGSTDGQSYSFRPMRLEDIPTICEIEIESFATPWSEAAFYNELVNNHFAHYIVLQEDGTGSIVGYGGMWIVMDEAHVTNVAIRSPWRGRKLGEKLMRKLQTTAVSRGAERMTLEVRVSNTVAQNLYRKLGFVPSGIRPQYYSDNNEDALMMWATLRERAEDLE</sequence>
<dbReference type="Proteomes" id="UP001596528">
    <property type="component" value="Unassembled WGS sequence"/>
</dbReference>
<dbReference type="InterPro" id="IPR016181">
    <property type="entry name" value="Acyl_CoA_acyltransferase"/>
</dbReference>
<dbReference type="EC" id="2.3.1.266" evidence="6"/>
<gene>
    <name evidence="6" type="primary">rimI</name>
    <name evidence="6" type="ORF">ACFQWB_06720</name>
</gene>
<dbReference type="GO" id="GO:0005840">
    <property type="term" value="C:ribosome"/>
    <property type="evidence" value="ECO:0007669"/>
    <property type="project" value="UniProtKB-KW"/>
</dbReference>
<reference evidence="7" key="1">
    <citation type="journal article" date="2019" name="Int. J. Syst. Evol. Microbiol.">
        <title>The Global Catalogue of Microorganisms (GCM) 10K type strain sequencing project: providing services to taxonomists for standard genome sequencing and annotation.</title>
        <authorList>
            <consortium name="The Broad Institute Genomics Platform"/>
            <consortium name="The Broad Institute Genome Sequencing Center for Infectious Disease"/>
            <person name="Wu L."/>
            <person name="Ma J."/>
        </authorList>
    </citation>
    <scope>NUCLEOTIDE SEQUENCE [LARGE SCALE GENOMIC DNA]</scope>
    <source>
        <strain evidence="7">JCM 18657</strain>
    </source>
</reference>
<accession>A0ABW2V497</accession>
<dbReference type="PANTHER" id="PTHR43420:SF44">
    <property type="entry name" value="ACETYLTRANSFERASE YPEA"/>
    <property type="match status" value="1"/>
</dbReference>
<dbReference type="PROSITE" id="PS51186">
    <property type="entry name" value="GNAT"/>
    <property type="match status" value="1"/>
</dbReference>
<dbReference type="Gene3D" id="3.40.630.30">
    <property type="match status" value="1"/>
</dbReference>
<evidence type="ECO:0000313" key="6">
    <source>
        <dbReference type="EMBL" id="MFC7749630.1"/>
    </source>
</evidence>
<keyword evidence="2" id="KW-0963">Cytoplasm</keyword>
<dbReference type="InterPro" id="IPR000182">
    <property type="entry name" value="GNAT_dom"/>
</dbReference>
<dbReference type="GO" id="GO:0008999">
    <property type="term" value="F:protein-N-terminal-alanine acetyltransferase activity"/>
    <property type="evidence" value="ECO:0007669"/>
    <property type="project" value="UniProtKB-EC"/>
</dbReference>
<comment type="caution">
    <text evidence="6">The sequence shown here is derived from an EMBL/GenBank/DDBJ whole genome shotgun (WGS) entry which is preliminary data.</text>
</comment>
<evidence type="ECO:0000259" key="5">
    <source>
        <dbReference type="PROSITE" id="PS51186"/>
    </source>
</evidence>
<dbReference type="InterPro" id="IPR050680">
    <property type="entry name" value="YpeA/RimI_acetyltransf"/>
</dbReference>
<dbReference type="Pfam" id="PF00583">
    <property type="entry name" value="Acetyltransf_1"/>
    <property type="match status" value="1"/>
</dbReference>
<evidence type="ECO:0000313" key="7">
    <source>
        <dbReference type="Proteomes" id="UP001596528"/>
    </source>
</evidence>
<dbReference type="EMBL" id="JBHTGQ010000015">
    <property type="protein sequence ID" value="MFC7749630.1"/>
    <property type="molecule type" value="Genomic_DNA"/>
</dbReference>
<dbReference type="NCBIfam" id="TIGR01575">
    <property type="entry name" value="rimI"/>
    <property type="match status" value="1"/>
</dbReference>
<keyword evidence="4 6" id="KW-0012">Acyltransferase</keyword>
<organism evidence="6 7">
    <name type="scientific">Paenibacillus thermoaerophilus</name>
    <dbReference type="NCBI Taxonomy" id="1215385"/>
    <lineage>
        <taxon>Bacteria</taxon>
        <taxon>Bacillati</taxon>
        <taxon>Bacillota</taxon>
        <taxon>Bacilli</taxon>
        <taxon>Bacillales</taxon>
        <taxon>Paenibacillaceae</taxon>
        <taxon>Paenibacillus</taxon>
    </lineage>
</organism>
<dbReference type="PANTHER" id="PTHR43420">
    <property type="entry name" value="ACETYLTRANSFERASE"/>
    <property type="match status" value="1"/>
</dbReference>
<evidence type="ECO:0000256" key="4">
    <source>
        <dbReference type="ARBA" id="ARBA00023315"/>
    </source>
</evidence>
<evidence type="ECO:0000256" key="3">
    <source>
        <dbReference type="ARBA" id="ARBA00022679"/>
    </source>
</evidence>
<evidence type="ECO:0000256" key="2">
    <source>
        <dbReference type="ARBA" id="ARBA00022490"/>
    </source>
</evidence>
<dbReference type="SUPFAM" id="SSF55729">
    <property type="entry name" value="Acyl-CoA N-acyltransferases (Nat)"/>
    <property type="match status" value="1"/>
</dbReference>
<protein>
    <submittedName>
        <fullName evidence="6">Ribosomal protein S18-alanine N-acetyltransferase</fullName>
        <ecNumber evidence="6">2.3.1.266</ecNumber>
    </submittedName>
</protein>
<dbReference type="RefSeq" id="WP_138790163.1">
    <property type="nucleotide sequence ID" value="NZ_JBHTGQ010000015.1"/>
</dbReference>
<keyword evidence="6" id="KW-0687">Ribonucleoprotein</keyword>
<evidence type="ECO:0000256" key="1">
    <source>
        <dbReference type="ARBA" id="ARBA00005395"/>
    </source>
</evidence>
<dbReference type="CDD" id="cd04301">
    <property type="entry name" value="NAT_SF"/>
    <property type="match status" value="1"/>
</dbReference>